<gene>
    <name evidence="8" type="ORF">J2Z69_000408</name>
</gene>
<accession>A0ABS4JCD5</accession>
<comment type="caution">
    <text evidence="6">Lacks conserved residue(s) required for the propagation of feature annotation.</text>
</comment>
<dbReference type="Proteomes" id="UP001519288">
    <property type="component" value="Unassembled WGS sequence"/>
</dbReference>
<dbReference type="Pfam" id="PF09335">
    <property type="entry name" value="VTT_dom"/>
    <property type="match status" value="1"/>
</dbReference>
<feature type="transmembrane region" description="Helical" evidence="6">
    <location>
        <begin position="37"/>
        <end position="55"/>
    </location>
</feature>
<comment type="similarity">
    <text evidence="6">Belongs to the TVP38/TMEM64 family.</text>
</comment>
<comment type="subcellular location">
    <subcellularLocation>
        <location evidence="1 6">Cell membrane</location>
        <topology evidence="1 6">Multi-pass membrane protein</topology>
    </subcellularLocation>
</comment>
<sequence length="202" mass="22746">MRKWLVVIAYVILFALAFVYREQLQEWLAHRPPAVVMLGLSFAIALLPVLPYKLLVGMAGLMYGPLWGGMLCLIGSTAAGTFMYAVVRYGSGEQARRWLSNYRILDQYTRLVEKYPFPSVVLWRVIPLIPQTVVNVYAGLAAVPLWIFITASIVGKLPGIFVYAYLGGTLFSSPILAIKVMSVYLLFTVAILWGYKRMTREK</sequence>
<evidence type="ECO:0000256" key="3">
    <source>
        <dbReference type="ARBA" id="ARBA00022692"/>
    </source>
</evidence>
<protein>
    <recommendedName>
        <fullName evidence="6">TVP38/TMEM64 family membrane protein</fullName>
    </recommendedName>
</protein>
<evidence type="ECO:0000313" key="9">
    <source>
        <dbReference type="Proteomes" id="UP001519288"/>
    </source>
</evidence>
<comment type="caution">
    <text evidence="8">The sequence shown here is derived from an EMBL/GenBank/DDBJ whole genome shotgun (WGS) entry which is preliminary data.</text>
</comment>
<keyword evidence="2 6" id="KW-1003">Cell membrane</keyword>
<keyword evidence="3 6" id="KW-0812">Transmembrane</keyword>
<name>A0ABS4JCD5_9BACL</name>
<feature type="domain" description="VTT" evidence="7">
    <location>
        <begin position="50"/>
        <end position="167"/>
    </location>
</feature>
<evidence type="ECO:0000256" key="6">
    <source>
        <dbReference type="RuleBase" id="RU366058"/>
    </source>
</evidence>
<keyword evidence="5 6" id="KW-0472">Membrane</keyword>
<evidence type="ECO:0000256" key="1">
    <source>
        <dbReference type="ARBA" id="ARBA00004651"/>
    </source>
</evidence>
<feature type="transmembrane region" description="Helical" evidence="6">
    <location>
        <begin position="67"/>
        <end position="87"/>
    </location>
</feature>
<dbReference type="EMBL" id="JAGGLD010000001">
    <property type="protein sequence ID" value="MBP1999389.1"/>
    <property type="molecule type" value="Genomic_DNA"/>
</dbReference>
<evidence type="ECO:0000259" key="7">
    <source>
        <dbReference type="Pfam" id="PF09335"/>
    </source>
</evidence>
<dbReference type="PANTHER" id="PTHR12677:SF59">
    <property type="entry name" value="GOLGI APPARATUS MEMBRANE PROTEIN TVP38-RELATED"/>
    <property type="match status" value="1"/>
</dbReference>
<evidence type="ECO:0000313" key="8">
    <source>
        <dbReference type="EMBL" id="MBP1999389.1"/>
    </source>
</evidence>
<keyword evidence="9" id="KW-1185">Reference proteome</keyword>
<keyword evidence="4 6" id="KW-1133">Transmembrane helix</keyword>
<proteinExistence type="inferred from homology"/>
<evidence type="ECO:0000256" key="5">
    <source>
        <dbReference type="ARBA" id="ARBA00023136"/>
    </source>
</evidence>
<dbReference type="InterPro" id="IPR032816">
    <property type="entry name" value="VTT_dom"/>
</dbReference>
<organism evidence="8 9">
    <name type="scientific">Paenibacillus shirakamiensis</name>
    <dbReference type="NCBI Taxonomy" id="1265935"/>
    <lineage>
        <taxon>Bacteria</taxon>
        <taxon>Bacillati</taxon>
        <taxon>Bacillota</taxon>
        <taxon>Bacilli</taxon>
        <taxon>Bacillales</taxon>
        <taxon>Paenibacillaceae</taxon>
        <taxon>Paenibacillus</taxon>
    </lineage>
</organism>
<reference evidence="8 9" key="1">
    <citation type="submission" date="2021-03" db="EMBL/GenBank/DDBJ databases">
        <title>Genomic Encyclopedia of Type Strains, Phase IV (KMG-IV): sequencing the most valuable type-strain genomes for metagenomic binning, comparative biology and taxonomic classification.</title>
        <authorList>
            <person name="Goeker M."/>
        </authorList>
    </citation>
    <scope>NUCLEOTIDE SEQUENCE [LARGE SCALE GENOMIC DNA]</scope>
    <source>
        <strain evidence="8 9">DSM 26806</strain>
    </source>
</reference>
<dbReference type="InterPro" id="IPR015414">
    <property type="entry name" value="TMEM64"/>
</dbReference>
<dbReference type="RefSeq" id="WP_209858695.1">
    <property type="nucleotide sequence ID" value="NZ_JAGGLD010000001.1"/>
</dbReference>
<feature type="transmembrane region" description="Helical" evidence="6">
    <location>
        <begin position="172"/>
        <end position="195"/>
    </location>
</feature>
<evidence type="ECO:0000256" key="2">
    <source>
        <dbReference type="ARBA" id="ARBA00022475"/>
    </source>
</evidence>
<dbReference type="PANTHER" id="PTHR12677">
    <property type="entry name" value="GOLGI APPARATUS MEMBRANE PROTEIN TVP38-RELATED"/>
    <property type="match status" value="1"/>
</dbReference>
<evidence type="ECO:0000256" key="4">
    <source>
        <dbReference type="ARBA" id="ARBA00022989"/>
    </source>
</evidence>